<dbReference type="InterPro" id="IPR050392">
    <property type="entry name" value="Collagen/C1q_domain"/>
</dbReference>
<protein>
    <recommendedName>
        <fullName evidence="3">C1q domain-containing protein</fullName>
    </recommendedName>
</protein>
<gene>
    <name evidence="4" type="ORF">MGAL_10B067196</name>
</gene>
<dbReference type="Proteomes" id="UP000596742">
    <property type="component" value="Unassembled WGS sequence"/>
</dbReference>
<proteinExistence type="predicted"/>
<dbReference type="Gene3D" id="2.60.120.40">
    <property type="match status" value="1"/>
</dbReference>
<feature type="domain" description="C1q" evidence="3">
    <location>
        <begin position="38"/>
        <end position="178"/>
    </location>
</feature>
<dbReference type="GO" id="GO:0005576">
    <property type="term" value="C:extracellular region"/>
    <property type="evidence" value="ECO:0007669"/>
    <property type="project" value="UniProtKB-SubCell"/>
</dbReference>
<comment type="caution">
    <text evidence="4">The sequence shown here is derived from an EMBL/GenBank/DDBJ whole genome shotgun (WGS) entry which is preliminary data.</text>
</comment>
<name>A0A8B6CBG6_MYTGA</name>
<dbReference type="EMBL" id="UYJE01001482">
    <property type="protein sequence ID" value="VDI02532.1"/>
    <property type="molecule type" value="Genomic_DNA"/>
</dbReference>
<dbReference type="PROSITE" id="PS50871">
    <property type="entry name" value="C1Q"/>
    <property type="match status" value="1"/>
</dbReference>
<reference evidence="4" key="1">
    <citation type="submission" date="2018-11" db="EMBL/GenBank/DDBJ databases">
        <authorList>
            <person name="Alioto T."/>
            <person name="Alioto T."/>
        </authorList>
    </citation>
    <scope>NUCLEOTIDE SEQUENCE</scope>
</reference>
<organism evidence="4 5">
    <name type="scientific">Mytilus galloprovincialis</name>
    <name type="common">Mediterranean mussel</name>
    <dbReference type="NCBI Taxonomy" id="29158"/>
    <lineage>
        <taxon>Eukaryota</taxon>
        <taxon>Metazoa</taxon>
        <taxon>Spiralia</taxon>
        <taxon>Lophotrochozoa</taxon>
        <taxon>Mollusca</taxon>
        <taxon>Bivalvia</taxon>
        <taxon>Autobranchia</taxon>
        <taxon>Pteriomorphia</taxon>
        <taxon>Mytilida</taxon>
        <taxon>Mytiloidea</taxon>
        <taxon>Mytilidae</taxon>
        <taxon>Mytilinae</taxon>
        <taxon>Mytilus</taxon>
    </lineage>
</organism>
<keyword evidence="5" id="KW-1185">Reference proteome</keyword>
<sequence>MLYEEVMLSKTRIKELEQKVKECSCLSNHKRLLLPSTDPFPHIAFDAMLSGNKDHVGHADVPIIFDEVLTNRGDTYQKDIGSFIAPVIGTFLFSWTIRSDFGSSFESSLFVNGIRKVSLLTDGPAQSILIPVATKIAILDLNINDHVYIKAIGSITRGLLLSNINGHNSFAGSLLFTY</sequence>
<dbReference type="SMART" id="SM00110">
    <property type="entry name" value="C1Q"/>
    <property type="match status" value="1"/>
</dbReference>
<evidence type="ECO:0000313" key="5">
    <source>
        <dbReference type="Proteomes" id="UP000596742"/>
    </source>
</evidence>
<dbReference type="SUPFAM" id="SSF49842">
    <property type="entry name" value="TNF-like"/>
    <property type="match status" value="1"/>
</dbReference>
<dbReference type="InterPro" id="IPR001073">
    <property type="entry name" value="C1q_dom"/>
</dbReference>
<evidence type="ECO:0000313" key="4">
    <source>
        <dbReference type="EMBL" id="VDI02532.1"/>
    </source>
</evidence>
<comment type="subcellular location">
    <subcellularLocation>
        <location evidence="1">Secreted</location>
    </subcellularLocation>
</comment>
<keyword evidence="2" id="KW-0964">Secreted</keyword>
<dbReference type="OrthoDB" id="6153418at2759"/>
<dbReference type="PANTHER" id="PTHR15427:SF40">
    <property type="entry name" value="MULTIMERIN-2 PRECURSOR"/>
    <property type="match status" value="1"/>
</dbReference>
<dbReference type="Pfam" id="PF00386">
    <property type="entry name" value="C1q"/>
    <property type="match status" value="1"/>
</dbReference>
<dbReference type="InterPro" id="IPR008983">
    <property type="entry name" value="Tumour_necrosis_fac-like_dom"/>
</dbReference>
<accession>A0A8B6CBG6</accession>
<evidence type="ECO:0000256" key="1">
    <source>
        <dbReference type="ARBA" id="ARBA00004613"/>
    </source>
</evidence>
<dbReference type="PANTHER" id="PTHR15427">
    <property type="entry name" value="EMILIN ELASTIN MICROFIBRIL INTERFACE-LOCATED PROTEIN ELASTIN MICROFIBRIL INTERFACER"/>
    <property type="match status" value="1"/>
</dbReference>
<dbReference type="AlphaFoldDB" id="A0A8B6CBG6"/>
<dbReference type="PRINTS" id="PR00007">
    <property type="entry name" value="COMPLEMNTC1Q"/>
</dbReference>
<evidence type="ECO:0000259" key="3">
    <source>
        <dbReference type="PROSITE" id="PS50871"/>
    </source>
</evidence>
<evidence type="ECO:0000256" key="2">
    <source>
        <dbReference type="ARBA" id="ARBA00022525"/>
    </source>
</evidence>